<dbReference type="InterPro" id="IPR002347">
    <property type="entry name" value="SDR_fam"/>
</dbReference>
<name>J3P578_GAET3</name>
<dbReference type="PANTHER" id="PTHR43639">
    <property type="entry name" value="OXIDOREDUCTASE, SHORT-CHAIN DEHYDROGENASE/REDUCTASE FAMILY (AFU_ORTHOLOGUE AFUA_5G02870)"/>
    <property type="match status" value="1"/>
</dbReference>
<reference evidence="5" key="5">
    <citation type="submission" date="2018-04" db="UniProtKB">
        <authorList>
            <consortium name="EnsemblFungi"/>
        </authorList>
    </citation>
    <scope>IDENTIFICATION</scope>
    <source>
        <strain evidence="5">R3-111a-1</strain>
    </source>
</reference>
<evidence type="ECO:0000313" key="5">
    <source>
        <dbReference type="EnsemblFungi" id="EJT74829"/>
    </source>
</evidence>
<evidence type="ECO:0000313" key="6">
    <source>
        <dbReference type="Proteomes" id="UP000006039"/>
    </source>
</evidence>
<dbReference type="SUPFAM" id="SSF51735">
    <property type="entry name" value="NAD(P)-binding Rossmann-fold domains"/>
    <property type="match status" value="1"/>
</dbReference>
<keyword evidence="3" id="KW-0560">Oxidoreductase</keyword>
<dbReference type="Pfam" id="PF00106">
    <property type="entry name" value="adh_short"/>
    <property type="match status" value="1"/>
</dbReference>
<evidence type="ECO:0000256" key="2">
    <source>
        <dbReference type="ARBA" id="ARBA00022857"/>
    </source>
</evidence>
<dbReference type="EMBL" id="GL385398">
    <property type="protein sequence ID" value="EJT74829.1"/>
    <property type="molecule type" value="Genomic_DNA"/>
</dbReference>
<dbReference type="EnsemblFungi" id="EJT74829">
    <property type="protein sequence ID" value="EJT74829"/>
    <property type="gene ID" value="GGTG_08667"/>
</dbReference>
<proteinExistence type="inferred from homology"/>
<reference evidence="4" key="3">
    <citation type="submission" date="2010-09" db="EMBL/GenBank/DDBJ databases">
        <title>Annotation of Gaeumannomyces graminis var. tritici R3-111a-1.</title>
        <authorList>
            <consortium name="The Broad Institute Genome Sequencing Platform"/>
            <person name="Ma L.-J."/>
            <person name="Dead R."/>
            <person name="Young S.K."/>
            <person name="Zeng Q."/>
            <person name="Gargeya S."/>
            <person name="Fitzgerald M."/>
            <person name="Haas B."/>
            <person name="Abouelleil A."/>
            <person name="Alvarado L."/>
            <person name="Arachchi H.M."/>
            <person name="Berlin A."/>
            <person name="Brown A."/>
            <person name="Chapman S.B."/>
            <person name="Chen Z."/>
            <person name="Dunbar C."/>
            <person name="Freedman E."/>
            <person name="Gearin G."/>
            <person name="Gellesch M."/>
            <person name="Goldberg J."/>
            <person name="Griggs A."/>
            <person name="Gujja S."/>
            <person name="Heiman D."/>
            <person name="Howarth C."/>
            <person name="Larson L."/>
            <person name="Lui A."/>
            <person name="MacDonald P.J.P."/>
            <person name="Mehta T."/>
            <person name="Montmayeur A."/>
            <person name="Murphy C."/>
            <person name="Neiman D."/>
            <person name="Pearson M."/>
            <person name="Priest M."/>
            <person name="Roberts A."/>
            <person name="Saif S."/>
            <person name="Shea T."/>
            <person name="Shenoy N."/>
            <person name="Sisk P."/>
            <person name="Stolte C."/>
            <person name="Sykes S."/>
            <person name="Yandava C."/>
            <person name="Wortman J."/>
            <person name="Nusbaum C."/>
            <person name="Birren B."/>
        </authorList>
    </citation>
    <scope>NUCLEOTIDE SEQUENCE</scope>
    <source>
        <strain evidence="4">R3-111a-1</strain>
    </source>
</reference>
<dbReference type="VEuPathDB" id="FungiDB:GGTG_08667"/>
<dbReference type="AlphaFoldDB" id="J3P578"/>
<dbReference type="PANTHER" id="PTHR43639:SF1">
    <property type="entry name" value="SHORT-CHAIN DEHYDROGENASE_REDUCTASE FAMILY PROTEIN"/>
    <property type="match status" value="1"/>
</dbReference>
<dbReference type="GeneID" id="20349125"/>
<comment type="similarity">
    <text evidence="1">Belongs to the short-chain dehydrogenases/reductases (SDR) family.</text>
</comment>
<dbReference type="InterPro" id="IPR036291">
    <property type="entry name" value="NAD(P)-bd_dom_sf"/>
</dbReference>
<evidence type="ECO:0000313" key="4">
    <source>
        <dbReference type="EMBL" id="EJT74829.1"/>
    </source>
</evidence>
<accession>J3P578</accession>
<evidence type="ECO:0000256" key="1">
    <source>
        <dbReference type="ARBA" id="ARBA00006484"/>
    </source>
</evidence>
<organism evidence="4">
    <name type="scientific">Gaeumannomyces tritici (strain R3-111a-1)</name>
    <name type="common">Wheat and barley take-all root rot fungus</name>
    <name type="synonym">Gaeumannomyces graminis var. tritici</name>
    <dbReference type="NCBI Taxonomy" id="644352"/>
    <lineage>
        <taxon>Eukaryota</taxon>
        <taxon>Fungi</taxon>
        <taxon>Dikarya</taxon>
        <taxon>Ascomycota</taxon>
        <taxon>Pezizomycotina</taxon>
        <taxon>Sordariomycetes</taxon>
        <taxon>Sordariomycetidae</taxon>
        <taxon>Magnaporthales</taxon>
        <taxon>Magnaporthaceae</taxon>
        <taxon>Gaeumannomyces</taxon>
    </lineage>
</organism>
<reference evidence="4" key="2">
    <citation type="submission" date="2010-07" db="EMBL/GenBank/DDBJ databases">
        <authorList>
            <consortium name="The Broad Institute Genome Sequencing Platform"/>
            <consortium name="Broad Institute Genome Sequencing Center for Infectious Disease"/>
            <person name="Ma L.-J."/>
            <person name="Dead R."/>
            <person name="Young S."/>
            <person name="Zeng Q."/>
            <person name="Koehrsen M."/>
            <person name="Alvarado L."/>
            <person name="Berlin A."/>
            <person name="Chapman S.B."/>
            <person name="Chen Z."/>
            <person name="Freedman E."/>
            <person name="Gellesch M."/>
            <person name="Goldberg J."/>
            <person name="Griggs A."/>
            <person name="Gujja S."/>
            <person name="Heilman E.R."/>
            <person name="Heiman D."/>
            <person name="Hepburn T."/>
            <person name="Howarth C."/>
            <person name="Jen D."/>
            <person name="Larson L."/>
            <person name="Mehta T."/>
            <person name="Neiman D."/>
            <person name="Pearson M."/>
            <person name="Roberts A."/>
            <person name="Saif S."/>
            <person name="Shea T."/>
            <person name="Shenoy N."/>
            <person name="Sisk P."/>
            <person name="Stolte C."/>
            <person name="Sykes S."/>
            <person name="Walk T."/>
            <person name="White J."/>
            <person name="Yandava C."/>
            <person name="Haas B."/>
            <person name="Nusbaum C."/>
            <person name="Birren B."/>
        </authorList>
    </citation>
    <scope>NUCLEOTIDE SEQUENCE</scope>
    <source>
        <strain evidence="4">R3-111a-1</strain>
    </source>
</reference>
<dbReference type="Gene3D" id="3.40.50.720">
    <property type="entry name" value="NAD(P)-binding Rossmann-like Domain"/>
    <property type="match status" value="1"/>
</dbReference>
<evidence type="ECO:0000256" key="3">
    <source>
        <dbReference type="ARBA" id="ARBA00023002"/>
    </source>
</evidence>
<dbReference type="RefSeq" id="XP_009224773.1">
    <property type="nucleotide sequence ID" value="XM_009226509.1"/>
</dbReference>
<dbReference type="Proteomes" id="UP000006039">
    <property type="component" value="Unassembled WGS sequence"/>
</dbReference>
<dbReference type="GO" id="GO:0016491">
    <property type="term" value="F:oxidoreductase activity"/>
    <property type="evidence" value="ECO:0007669"/>
    <property type="project" value="UniProtKB-KW"/>
</dbReference>
<dbReference type="HOGENOM" id="CLU_1806292_0_0_1"/>
<keyword evidence="6" id="KW-1185">Reference proteome</keyword>
<reference evidence="6" key="1">
    <citation type="submission" date="2010-07" db="EMBL/GenBank/DDBJ databases">
        <title>The genome sequence of Gaeumannomyces graminis var. tritici strain R3-111a-1.</title>
        <authorList>
            <consortium name="The Broad Institute Genome Sequencing Platform"/>
            <person name="Ma L.-J."/>
            <person name="Dead R."/>
            <person name="Young S."/>
            <person name="Zeng Q."/>
            <person name="Koehrsen M."/>
            <person name="Alvarado L."/>
            <person name="Berlin A."/>
            <person name="Chapman S.B."/>
            <person name="Chen Z."/>
            <person name="Freedman E."/>
            <person name="Gellesch M."/>
            <person name="Goldberg J."/>
            <person name="Griggs A."/>
            <person name="Gujja S."/>
            <person name="Heilman E.R."/>
            <person name="Heiman D."/>
            <person name="Hepburn T."/>
            <person name="Howarth C."/>
            <person name="Jen D."/>
            <person name="Larson L."/>
            <person name="Mehta T."/>
            <person name="Neiman D."/>
            <person name="Pearson M."/>
            <person name="Roberts A."/>
            <person name="Saif S."/>
            <person name="Shea T."/>
            <person name="Shenoy N."/>
            <person name="Sisk P."/>
            <person name="Stolte C."/>
            <person name="Sykes S."/>
            <person name="Walk T."/>
            <person name="White J."/>
            <person name="Yandava C."/>
            <person name="Haas B."/>
            <person name="Nusbaum C."/>
            <person name="Birren B."/>
        </authorList>
    </citation>
    <scope>NUCLEOTIDE SEQUENCE [LARGE SCALE GENOMIC DNA]</scope>
    <source>
        <strain evidence="6">R3-111a-1</strain>
    </source>
</reference>
<protein>
    <submittedName>
        <fullName evidence="4 5">Uncharacterized protein</fullName>
    </submittedName>
</protein>
<sequence length="143" mass="15773">MLGENALEIDLAGVESIVGASMAWGDKKSDILINNAENEYPMAGERTEAFNANTLGPLLLTKYLLHALQKSTAGQVINIIDRISDEESLAKHVAYHASKAAMESVTLSMAAMHNSKDIRTEWDDNSRLMDWRGMDLTGPRRPE</sequence>
<gene>
    <name evidence="5" type="primary">20349125</name>
    <name evidence="4" type="ORF">GGTG_08667</name>
</gene>
<reference evidence="5" key="4">
    <citation type="journal article" date="2015" name="G3 (Bethesda)">
        <title>Genome sequences of three phytopathogenic species of the Magnaporthaceae family of fungi.</title>
        <authorList>
            <person name="Okagaki L.H."/>
            <person name="Nunes C.C."/>
            <person name="Sailsbery J."/>
            <person name="Clay B."/>
            <person name="Brown D."/>
            <person name="John T."/>
            <person name="Oh Y."/>
            <person name="Young N."/>
            <person name="Fitzgerald M."/>
            <person name="Haas B.J."/>
            <person name="Zeng Q."/>
            <person name="Young S."/>
            <person name="Adiconis X."/>
            <person name="Fan L."/>
            <person name="Levin J.Z."/>
            <person name="Mitchell T.K."/>
            <person name="Okubara P.A."/>
            <person name="Farman M.L."/>
            <person name="Kohn L.M."/>
            <person name="Birren B."/>
            <person name="Ma L.-J."/>
            <person name="Dean R.A."/>
        </authorList>
    </citation>
    <scope>NUCLEOTIDE SEQUENCE</scope>
    <source>
        <strain evidence="5">R3-111a-1</strain>
    </source>
</reference>
<keyword evidence="2" id="KW-0521">NADP</keyword>